<dbReference type="EMBL" id="QXGF01000595">
    <property type="protein sequence ID" value="KAE8937989.1"/>
    <property type="molecule type" value="Genomic_DNA"/>
</dbReference>
<protein>
    <submittedName>
        <fullName evidence="1">Uncharacterized protein</fullName>
    </submittedName>
</protein>
<evidence type="ECO:0000313" key="1">
    <source>
        <dbReference type="EMBL" id="KAE8937989.1"/>
    </source>
</evidence>
<gene>
    <name evidence="1" type="ORF">PF009_g12116</name>
    <name evidence="2" type="ORF">PF010_g26398</name>
</gene>
<dbReference type="Proteomes" id="UP000488956">
    <property type="component" value="Unassembled WGS sequence"/>
</dbReference>
<accession>A0A6A3EX47</accession>
<sequence>MSKGPIVAPTVSDNKLDLIKGLMNLLKEAGLVASSFDANELFDLDLKVIPSSVKTVIIELKPCAAAIKITEAKTNTYGSDRPYHQIGEIDQLI</sequence>
<comment type="caution">
    <text evidence="1">The sequence shown here is derived from an EMBL/GenBank/DDBJ whole genome shotgun (WGS) entry which is preliminary data.</text>
</comment>
<evidence type="ECO:0000313" key="2">
    <source>
        <dbReference type="EMBL" id="KAE9070140.1"/>
    </source>
</evidence>
<evidence type="ECO:0000313" key="4">
    <source>
        <dbReference type="Proteomes" id="UP000488956"/>
    </source>
</evidence>
<dbReference type="EMBL" id="QXFX01003261">
    <property type="protein sequence ID" value="KAE9070140.1"/>
    <property type="molecule type" value="Genomic_DNA"/>
</dbReference>
<proteinExistence type="predicted"/>
<dbReference type="Proteomes" id="UP000429523">
    <property type="component" value="Unassembled WGS sequence"/>
</dbReference>
<reference evidence="1 3" key="1">
    <citation type="submission" date="2018-08" db="EMBL/GenBank/DDBJ databases">
        <title>Genomic investigation of the strawberry pathogen Phytophthora fragariae indicates pathogenicity is determined by transcriptional variation in three key races.</title>
        <authorList>
            <person name="Adams T.M."/>
            <person name="Armitage A.D."/>
            <person name="Sobczyk M.K."/>
            <person name="Bates H.J."/>
            <person name="Dunwell J.M."/>
            <person name="Nellist C.F."/>
            <person name="Harrison R.J."/>
        </authorList>
    </citation>
    <scope>NUCLEOTIDE SEQUENCE [LARGE SCALE GENOMIC DNA]</scope>
    <source>
        <strain evidence="1 3">NOV-9</strain>
        <strain evidence="2 4">ONT-3</strain>
    </source>
</reference>
<name>A0A6A3EX47_9STRA</name>
<evidence type="ECO:0000313" key="3">
    <source>
        <dbReference type="Proteomes" id="UP000429523"/>
    </source>
</evidence>
<organism evidence="1 3">
    <name type="scientific">Phytophthora fragariae</name>
    <dbReference type="NCBI Taxonomy" id="53985"/>
    <lineage>
        <taxon>Eukaryota</taxon>
        <taxon>Sar</taxon>
        <taxon>Stramenopiles</taxon>
        <taxon>Oomycota</taxon>
        <taxon>Peronosporomycetes</taxon>
        <taxon>Peronosporales</taxon>
        <taxon>Peronosporaceae</taxon>
        <taxon>Phytophthora</taxon>
    </lineage>
</organism>
<dbReference type="AlphaFoldDB" id="A0A6A3EX47"/>